<proteinExistence type="predicted"/>
<evidence type="ECO:0000313" key="2">
    <source>
        <dbReference type="Proteomes" id="UP000494165"/>
    </source>
</evidence>
<accession>A0A8S1D476</accession>
<organism evidence="1 2">
    <name type="scientific">Cloeon dipterum</name>
    <dbReference type="NCBI Taxonomy" id="197152"/>
    <lineage>
        <taxon>Eukaryota</taxon>
        <taxon>Metazoa</taxon>
        <taxon>Ecdysozoa</taxon>
        <taxon>Arthropoda</taxon>
        <taxon>Hexapoda</taxon>
        <taxon>Insecta</taxon>
        <taxon>Pterygota</taxon>
        <taxon>Palaeoptera</taxon>
        <taxon>Ephemeroptera</taxon>
        <taxon>Pisciforma</taxon>
        <taxon>Baetidae</taxon>
        <taxon>Cloeon</taxon>
    </lineage>
</organism>
<sequence>MSQLVTFLWICGLYIGLSYVMAKLVSAYDPRRPSVGQLEPLEVDPLSRKERHVETKWCRGLSEPASGPAPVVVGPKENTWLQQALQHATGVRFAASQQATHLDRYSKSVLLLQPPELTNLADWNRLFMTWTRDFKGPTLAVFESKVAADPKGELVRVLRFLGQDTIGVKCALRSSAAPEAADVNASLQSSEVKDAWLKLLNALNETSPQLL</sequence>
<dbReference type="AlphaFoldDB" id="A0A8S1D476"/>
<protein>
    <submittedName>
        <fullName evidence="1">Uncharacterized protein</fullName>
    </submittedName>
</protein>
<comment type="caution">
    <text evidence="1">The sequence shown here is derived from an EMBL/GenBank/DDBJ whole genome shotgun (WGS) entry which is preliminary data.</text>
</comment>
<evidence type="ECO:0000313" key="1">
    <source>
        <dbReference type="EMBL" id="CAB3375217.1"/>
    </source>
</evidence>
<keyword evidence="2" id="KW-1185">Reference proteome</keyword>
<dbReference type="EMBL" id="CADEPI010000109">
    <property type="protein sequence ID" value="CAB3375217.1"/>
    <property type="molecule type" value="Genomic_DNA"/>
</dbReference>
<reference evidence="1 2" key="1">
    <citation type="submission" date="2020-04" db="EMBL/GenBank/DDBJ databases">
        <authorList>
            <person name="Alioto T."/>
            <person name="Alioto T."/>
            <person name="Gomez Garrido J."/>
        </authorList>
    </citation>
    <scope>NUCLEOTIDE SEQUENCE [LARGE SCALE GENOMIC DNA]</scope>
</reference>
<name>A0A8S1D476_9INSE</name>
<gene>
    <name evidence="1" type="ORF">CLODIP_2_CD04679</name>
</gene>
<dbReference type="Proteomes" id="UP000494165">
    <property type="component" value="Unassembled WGS sequence"/>
</dbReference>